<evidence type="ECO:0000313" key="2">
    <source>
        <dbReference type="EMBL" id="RXK13144.1"/>
    </source>
</evidence>
<comment type="caution">
    <text evidence="2">The sequence shown here is derived from an EMBL/GenBank/DDBJ whole genome shotgun (WGS) entry which is preliminary data.</text>
</comment>
<name>A0A4V1M1C1_9BACT</name>
<gene>
    <name evidence="2" type="ORF">CP965_04925</name>
</gene>
<proteinExistence type="predicted"/>
<evidence type="ECO:0008006" key="4">
    <source>
        <dbReference type="Google" id="ProtNLM"/>
    </source>
</evidence>
<dbReference type="Proteomes" id="UP000289718">
    <property type="component" value="Unassembled WGS sequence"/>
</dbReference>
<keyword evidence="3" id="KW-1185">Reference proteome</keyword>
<feature type="chain" id="PRO_5020575004" description="DUF4198 domain-containing protein" evidence="1">
    <location>
        <begin position="20"/>
        <end position="270"/>
    </location>
</feature>
<dbReference type="Pfam" id="PF10670">
    <property type="entry name" value="DUF4198"/>
    <property type="match status" value="1"/>
</dbReference>
<keyword evidence="1" id="KW-0732">Signal</keyword>
<sequence>MKISKLILAGAITTSTLLAHGFWLNSFEATSHGSKLVTVGIGTGHNPTIEDSVSDRVKLKSFDLITPEGKAIALKKPLKGLKDIYDKDSLKIVDSNLAMQKISFGKESEKGTYTASLATQTGTFIKYLDKNDKTRFTTKSKDEIRNLKKILSTIKNTVYAKTYFVNKSWTQPKAVGHELELIPTNDISKLYIGDTITFNVLYKGKPLESGYVTAKSALNKGDNALFSNVRKGKAKFVLTNFGQWMFTVNNKKDQDEVTISDTASATINIQ</sequence>
<evidence type="ECO:0000313" key="3">
    <source>
        <dbReference type="Proteomes" id="UP000289718"/>
    </source>
</evidence>
<accession>A0A4V1M1C1</accession>
<protein>
    <recommendedName>
        <fullName evidence="4">DUF4198 domain-containing protein</fullName>
    </recommendedName>
</protein>
<dbReference type="InterPro" id="IPR019613">
    <property type="entry name" value="DUF4198"/>
</dbReference>
<reference evidence="2 3" key="1">
    <citation type="submission" date="2017-09" db="EMBL/GenBank/DDBJ databases">
        <title>Genomics of the genus Arcobacter.</title>
        <authorList>
            <person name="Perez-Cataluna A."/>
            <person name="Figueras M.J."/>
            <person name="Salas-Masso N."/>
        </authorList>
    </citation>
    <scope>NUCLEOTIDE SEQUENCE [LARGE SCALE GENOMIC DNA]</scope>
    <source>
        <strain evidence="2 3">F156-34</strain>
    </source>
</reference>
<dbReference type="AlphaFoldDB" id="A0A4V1M1C1"/>
<dbReference type="RefSeq" id="WP_129060964.1">
    <property type="nucleotide sequence ID" value="NZ_NXIE01000002.1"/>
</dbReference>
<dbReference type="EMBL" id="NXIE01000002">
    <property type="protein sequence ID" value="RXK13144.1"/>
    <property type="molecule type" value="Genomic_DNA"/>
</dbReference>
<dbReference type="OrthoDB" id="5415101at2"/>
<evidence type="ECO:0000256" key="1">
    <source>
        <dbReference type="SAM" id="SignalP"/>
    </source>
</evidence>
<organism evidence="2 3">
    <name type="scientific">Halarcobacter mediterraneus</name>
    <dbReference type="NCBI Taxonomy" id="2023153"/>
    <lineage>
        <taxon>Bacteria</taxon>
        <taxon>Pseudomonadati</taxon>
        <taxon>Campylobacterota</taxon>
        <taxon>Epsilonproteobacteria</taxon>
        <taxon>Campylobacterales</taxon>
        <taxon>Arcobacteraceae</taxon>
        <taxon>Halarcobacter</taxon>
    </lineage>
</organism>
<feature type="signal peptide" evidence="1">
    <location>
        <begin position="1"/>
        <end position="19"/>
    </location>
</feature>